<dbReference type="SMART" id="SM00729">
    <property type="entry name" value="Elp3"/>
    <property type="match status" value="1"/>
</dbReference>
<feature type="binding site" evidence="13">
    <location>
        <position position="296"/>
    </location>
    <ligand>
        <name>[2Fe-2S] cluster</name>
        <dbReference type="ChEBI" id="CHEBI:190135"/>
    </ligand>
</feature>
<keyword evidence="8 13" id="KW-0479">Metal-binding</keyword>
<feature type="binding site" evidence="13">
    <location>
        <position position="236"/>
    </location>
    <ligand>
        <name>[2Fe-2S] cluster</name>
        <dbReference type="ChEBI" id="CHEBI:190135"/>
    </ligand>
</feature>
<dbReference type="PANTHER" id="PTHR22976:SF2">
    <property type="entry name" value="BIOTIN SYNTHASE, MITOCHONDRIAL"/>
    <property type="match status" value="1"/>
</dbReference>
<feature type="binding site" evidence="13">
    <location>
        <position position="165"/>
    </location>
    <ligand>
        <name>[4Fe-4S] cluster</name>
        <dbReference type="ChEBI" id="CHEBI:49883"/>
        <note>4Fe-4S-S-AdoMet</note>
    </ligand>
</feature>
<dbReference type="CDD" id="cd01335">
    <property type="entry name" value="Radical_SAM"/>
    <property type="match status" value="1"/>
</dbReference>
<feature type="binding site" evidence="13">
    <location>
        <position position="368"/>
    </location>
    <ligand>
        <name>[2Fe-2S] cluster</name>
        <dbReference type="ChEBI" id="CHEBI:190135"/>
    </ligand>
</feature>
<organism evidence="15 16">
    <name type="scientific">Pseudomonas meliae</name>
    <dbReference type="NCBI Taxonomy" id="86176"/>
    <lineage>
        <taxon>Bacteria</taxon>
        <taxon>Pseudomonadati</taxon>
        <taxon>Pseudomonadota</taxon>
        <taxon>Gammaproteobacteria</taxon>
        <taxon>Pseudomonadales</taxon>
        <taxon>Pseudomonadaceae</taxon>
        <taxon>Pseudomonas</taxon>
    </lineage>
</organism>
<dbReference type="PROSITE" id="PS51918">
    <property type="entry name" value="RADICAL_SAM"/>
    <property type="match status" value="1"/>
</dbReference>
<accession>A0A0P9TWT4</accession>
<evidence type="ECO:0000313" key="16">
    <source>
        <dbReference type="Proteomes" id="UP000050455"/>
    </source>
</evidence>
<dbReference type="InterPro" id="IPR010722">
    <property type="entry name" value="BATS_dom"/>
</dbReference>
<gene>
    <name evidence="13" type="primary">bioB</name>
    <name evidence="15" type="ORF">ALO64_04558</name>
</gene>
<keyword evidence="9 13" id="KW-0093">Biotin biosynthesis</keyword>
<dbReference type="SFLD" id="SFLDS00029">
    <property type="entry name" value="Radical_SAM"/>
    <property type="match status" value="1"/>
</dbReference>
<keyword evidence="4 13" id="KW-0004">4Fe-4S</keyword>
<evidence type="ECO:0000256" key="12">
    <source>
        <dbReference type="ARBA" id="ARBA00051157"/>
    </source>
</evidence>
<dbReference type="Pfam" id="PF06968">
    <property type="entry name" value="BATS"/>
    <property type="match status" value="1"/>
</dbReference>
<dbReference type="FunFam" id="3.20.20.70:FF:000011">
    <property type="entry name" value="Biotin synthase"/>
    <property type="match status" value="1"/>
</dbReference>
<proteinExistence type="inferred from homology"/>
<feature type="binding site" evidence="13">
    <location>
        <position position="161"/>
    </location>
    <ligand>
        <name>[4Fe-4S] cluster</name>
        <dbReference type="ChEBI" id="CHEBI:49883"/>
        <note>4Fe-4S-S-AdoMet</note>
    </ligand>
</feature>
<dbReference type="InterPro" id="IPR007197">
    <property type="entry name" value="rSAM"/>
</dbReference>
<sequence>MREGACNIARSSCRRGVKAAHSSRTGCPAMAARLRTARRQALAPRCAHRITNSVVCFLTRCKPRIGGWVDSAWLFLKYARHPCSAWCLYALAHCPETPRSRPMSASTTATLRHDWTLAEVRALFVQPFNDLLFQAQTVHRAHFDANRVQVSTLLSIKTGACPEDCKYCPQSGHYNTGLEKEKLLEVQKVLEEAARAKAIGSTRFCMGAAWKHPSAKDMPYVLEMVKGVKAMGMETCMTLGRLDQEQTEALATAGLDYYNHNLDTSPEFYGSIITTRTYSERLQTLAYVRDAGMKICSGGILGMGESLDDRAGLLIQLANLPEHPESVPINMLVKVAGTPLENAEDVDPFDFIRMLAVARILMPQSHVRLSAGREAMNEQMQALAFFAGANSIFYGDKLLTTANPQADKDMLLFSRLGIKPEAGEGHADEVHQAAIEQALVEQQSSSMFYDAASA</sequence>
<dbReference type="SUPFAM" id="SSF102114">
    <property type="entry name" value="Radical SAM enzymes"/>
    <property type="match status" value="1"/>
</dbReference>
<dbReference type="SFLD" id="SFLDF00272">
    <property type="entry name" value="biotin_synthase"/>
    <property type="match status" value="1"/>
</dbReference>
<dbReference type="Pfam" id="PF04055">
    <property type="entry name" value="Radical_SAM"/>
    <property type="match status" value="1"/>
</dbReference>
<evidence type="ECO:0000259" key="14">
    <source>
        <dbReference type="PROSITE" id="PS51918"/>
    </source>
</evidence>
<dbReference type="GO" id="GO:0009102">
    <property type="term" value="P:biotin biosynthetic process"/>
    <property type="evidence" value="ECO:0007669"/>
    <property type="project" value="UniProtKB-UniRule"/>
</dbReference>
<keyword evidence="10 13" id="KW-0408">Iron</keyword>
<feature type="domain" description="Radical SAM core" evidence="14">
    <location>
        <begin position="146"/>
        <end position="364"/>
    </location>
</feature>
<dbReference type="GO" id="GO:0005506">
    <property type="term" value="F:iron ion binding"/>
    <property type="evidence" value="ECO:0007669"/>
    <property type="project" value="UniProtKB-UniRule"/>
</dbReference>
<comment type="subunit">
    <text evidence="13">Homodimer.</text>
</comment>
<evidence type="ECO:0000256" key="4">
    <source>
        <dbReference type="ARBA" id="ARBA00022485"/>
    </source>
</evidence>
<dbReference type="GO" id="GO:0051539">
    <property type="term" value="F:4 iron, 4 sulfur cluster binding"/>
    <property type="evidence" value="ECO:0007669"/>
    <property type="project" value="UniProtKB-KW"/>
</dbReference>
<dbReference type="PATRIC" id="fig|86176.4.peg.5127"/>
<evidence type="ECO:0000256" key="7">
    <source>
        <dbReference type="ARBA" id="ARBA00022714"/>
    </source>
</evidence>
<dbReference type="PANTHER" id="PTHR22976">
    <property type="entry name" value="BIOTIN SYNTHASE"/>
    <property type="match status" value="1"/>
</dbReference>
<comment type="caution">
    <text evidence="15">The sequence shown here is derived from an EMBL/GenBank/DDBJ whole genome shotgun (WGS) entry which is preliminary data.</text>
</comment>
<reference evidence="15 16" key="1">
    <citation type="submission" date="2015-09" db="EMBL/GenBank/DDBJ databases">
        <title>Genome announcement of multiple Pseudomonas syringae strains.</title>
        <authorList>
            <person name="Thakur S."/>
            <person name="Wang P.W."/>
            <person name="Gong Y."/>
            <person name="Weir B.S."/>
            <person name="Guttman D.S."/>
        </authorList>
    </citation>
    <scope>NUCLEOTIDE SEQUENCE [LARGE SCALE GENOMIC DNA]</scope>
    <source>
        <strain evidence="15 16">ICMP6289</strain>
    </source>
</reference>
<evidence type="ECO:0000256" key="13">
    <source>
        <dbReference type="HAMAP-Rule" id="MF_01694"/>
    </source>
</evidence>
<evidence type="ECO:0000256" key="5">
    <source>
        <dbReference type="ARBA" id="ARBA00022679"/>
    </source>
</evidence>
<evidence type="ECO:0000256" key="9">
    <source>
        <dbReference type="ARBA" id="ARBA00022756"/>
    </source>
</evidence>
<comment type="catalytic activity">
    <reaction evidence="12 13">
        <text>(4R,5S)-dethiobiotin + (sulfur carrier)-SH + 2 reduced [2Fe-2S]-[ferredoxin] + 2 S-adenosyl-L-methionine = (sulfur carrier)-H + biotin + 2 5'-deoxyadenosine + 2 L-methionine + 2 oxidized [2Fe-2S]-[ferredoxin]</text>
        <dbReference type="Rhea" id="RHEA:22060"/>
        <dbReference type="Rhea" id="RHEA-COMP:10000"/>
        <dbReference type="Rhea" id="RHEA-COMP:10001"/>
        <dbReference type="Rhea" id="RHEA-COMP:14737"/>
        <dbReference type="Rhea" id="RHEA-COMP:14739"/>
        <dbReference type="ChEBI" id="CHEBI:17319"/>
        <dbReference type="ChEBI" id="CHEBI:29917"/>
        <dbReference type="ChEBI" id="CHEBI:33737"/>
        <dbReference type="ChEBI" id="CHEBI:33738"/>
        <dbReference type="ChEBI" id="CHEBI:57586"/>
        <dbReference type="ChEBI" id="CHEBI:57844"/>
        <dbReference type="ChEBI" id="CHEBI:59789"/>
        <dbReference type="ChEBI" id="CHEBI:64428"/>
        <dbReference type="ChEBI" id="CHEBI:149473"/>
        <dbReference type="EC" id="2.8.1.6"/>
    </reaction>
</comment>
<dbReference type="Proteomes" id="UP000050455">
    <property type="component" value="Unassembled WGS sequence"/>
</dbReference>
<dbReference type="EMBL" id="LJQT01000467">
    <property type="protein sequence ID" value="KPX79838.1"/>
    <property type="molecule type" value="Genomic_DNA"/>
</dbReference>
<evidence type="ECO:0000256" key="3">
    <source>
        <dbReference type="ARBA" id="ARBA00012236"/>
    </source>
</evidence>
<comment type="cofactor">
    <cofactor evidence="13">
        <name>[4Fe-4S] cluster</name>
        <dbReference type="ChEBI" id="CHEBI:49883"/>
    </cofactor>
    <text evidence="13">Binds 1 [4Fe-4S] cluster. The cluster is coordinated with 3 cysteines and an exchangeable S-adenosyl-L-methionine.</text>
</comment>
<dbReference type="SFLD" id="SFLDG01278">
    <property type="entry name" value="biotin_synthase_like"/>
    <property type="match status" value="1"/>
</dbReference>
<keyword evidence="6 13" id="KW-0949">S-adenosyl-L-methionine</keyword>
<dbReference type="InterPro" id="IPR058240">
    <property type="entry name" value="rSAM_sf"/>
</dbReference>
<keyword evidence="5 13" id="KW-0808">Transferase</keyword>
<evidence type="ECO:0000256" key="8">
    <source>
        <dbReference type="ARBA" id="ARBA00022723"/>
    </source>
</evidence>
<comment type="similarity">
    <text evidence="2 13">Belongs to the radical SAM superfamily. Biotin synthase family.</text>
</comment>
<keyword evidence="7 13" id="KW-0001">2Fe-2S</keyword>
<dbReference type="Gene3D" id="3.20.20.70">
    <property type="entry name" value="Aldolase class I"/>
    <property type="match status" value="1"/>
</dbReference>
<evidence type="ECO:0000256" key="10">
    <source>
        <dbReference type="ARBA" id="ARBA00023004"/>
    </source>
</evidence>
<evidence type="ECO:0000256" key="11">
    <source>
        <dbReference type="ARBA" id="ARBA00023014"/>
    </source>
</evidence>
<dbReference type="SMART" id="SM00876">
    <property type="entry name" value="BATS"/>
    <property type="match status" value="1"/>
</dbReference>
<evidence type="ECO:0000313" key="15">
    <source>
        <dbReference type="EMBL" id="KPX79838.1"/>
    </source>
</evidence>
<dbReference type="SFLD" id="SFLDG01060">
    <property type="entry name" value="BATS_domain_containing"/>
    <property type="match status" value="1"/>
</dbReference>
<evidence type="ECO:0000256" key="6">
    <source>
        <dbReference type="ARBA" id="ARBA00022691"/>
    </source>
</evidence>
<dbReference type="AlphaFoldDB" id="A0A0P9TWT4"/>
<comment type="function">
    <text evidence="13">Catalyzes the conversion of dethiobiotin (DTB) to biotin by the insertion of a sulfur atom into dethiobiotin via a radical-based mechanism.</text>
</comment>
<dbReference type="UniPathway" id="UPA00078">
    <property type="reaction ID" value="UER00162"/>
</dbReference>
<evidence type="ECO:0000256" key="1">
    <source>
        <dbReference type="ARBA" id="ARBA00004942"/>
    </source>
</evidence>
<dbReference type="GO" id="GO:0051537">
    <property type="term" value="F:2 iron, 2 sulfur cluster binding"/>
    <property type="evidence" value="ECO:0007669"/>
    <property type="project" value="UniProtKB-KW"/>
</dbReference>
<keyword evidence="16" id="KW-1185">Reference proteome</keyword>
<feature type="binding site" evidence="13">
    <location>
        <position position="168"/>
    </location>
    <ligand>
        <name>[4Fe-4S] cluster</name>
        <dbReference type="ChEBI" id="CHEBI:49883"/>
        <note>4Fe-4S-S-AdoMet</note>
    </ligand>
</feature>
<dbReference type="EC" id="2.8.1.6" evidence="3 13"/>
<name>A0A0P9TWT4_9PSED</name>
<keyword evidence="11 13" id="KW-0411">Iron-sulfur</keyword>
<comment type="pathway">
    <text evidence="1 13">Cofactor biosynthesis; biotin biosynthesis; biotin from 7,8-diaminononanoate: step 2/2.</text>
</comment>
<feature type="binding site" evidence="13">
    <location>
        <position position="205"/>
    </location>
    <ligand>
        <name>[2Fe-2S] cluster</name>
        <dbReference type="ChEBI" id="CHEBI:190135"/>
    </ligand>
</feature>
<dbReference type="InterPro" id="IPR013785">
    <property type="entry name" value="Aldolase_TIM"/>
</dbReference>
<dbReference type="InterPro" id="IPR006638">
    <property type="entry name" value="Elp3/MiaA/NifB-like_rSAM"/>
</dbReference>
<dbReference type="InterPro" id="IPR024177">
    <property type="entry name" value="Biotin_synthase"/>
</dbReference>
<comment type="cofactor">
    <cofactor evidence="13">
        <name>[2Fe-2S] cluster</name>
        <dbReference type="ChEBI" id="CHEBI:190135"/>
    </cofactor>
    <text evidence="13">Binds 1 [2Fe-2S] cluster. The cluster is coordinated with 3 cysteines and 1 arginine.</text>
</comment>
<dbReference type="HAMAP" id="MF_01694">
    <property type="entry name" value="BioB"/>
    <property type="match status" value="1"/>
</dbReference>
<evidence type="ECO:0000256" key="2">
    <source>
        <dbReference type="ARBA" id="ARBA00010765"/>
    </source>
</evidence>
<protein>
    <recommendedName>
        <fullName evidence="3 13">Biotin synthase</fullName>
        <ecNumber evidence="3 13">2.8.1.6</ecNumber>
    </recommendedName>
</protein>
<dbReference type="InterPro" id="IPR002684">
    <property type="entry name" value="Biotin_synth/BioAB"/>
</dbReference>
<dbReference type="NCBIfam" id="TIGR00433">
    <property type="entry name" value="bioB"/>
    <property type="match status" value="1"/>
</dbReference>
<dbReference type="GO" id="GO:0004076">
    <property type="term" value="F:biotin synthase activity"/>
    <property type="evidence" value="ECO:0007669"/>
    <property type="project" value="UniProtKB-UniRule"/>
</dbReference>